<gene>
    <name evidence="2" type="ORF">CLV70_105436</name>
</gene>
<dbReference type="InterPro" id="IPR051531">
    <property type="entry name" value="N-acetyltransferase"/>
</dbReference>
<feature type="domain" description="N-acetyltransferase" evidence="1">
    <location>
        <begin position="11"/>
        <end position="170"/>
    </location>
</feature>
<name>A0A2T0SA27_9ACTN</name>
<dbReference type="Proteomes" id="UP000239209">
    <property type="component" value="Unassembled WGS sequence"/>
</dbReference>
<accession>A0A2T0SA27</accession>
<dbReference type="EMBL" id="PVZG01000005">
    <property type="protein sequence ID" value="PRY30266.1"/>
    <property type="molecule type" value="Genomic_DNA"/>
</dbReference>
<dbReference type="SUPFAM" id="SSF55729">
    <property type="entry name" value="Acyl-CoA N-acyltransferases (Nat)"/>
    <property type="match status" value="1"/>
</dbReference>
<evidence type="ECO:0000313" key="3">
    <source>
        <dbReference type="Proteomes" id="UP000239209"/>
    </source>
</evidence>
<proteinExistence type="predicted"/>
<evidence type="ECO:0000313" key="2">
    <source>
        <dbReference type="EMBL" id="PRY30266.1"/>
    </source>
</evidence>
<keyword evidence="3" id="KW-1185">Reference proteome</keyword>
<dbReference type="OrthoDB" id="9132139at2"/>
<dbReference type="Pfam" id="PF13302">
    <property type="entry name" value="Acetyltransf_3"/>
    <property type="match status" value="1"/>
</dbReference>
<dbReference type="GO" id="GO:0016747">
    <property type="term" value="F:acyltransferase activity, transferring groups other than amino-acyl groups"/>
    <property type="evidence" value="ECO:0007669"/>
    <property type="project" value="InterPro"/>
</dbReference>
<evidence type="ECO:0000259" key="1">
    <source>
        <dbReference type="PROSITE" id="PS51186"/>
    </source>
</evidence>
<dbReference type="InterPro" id="IPR000182">
    <property type="entry name" value="GNAT_dom"/>
</dbReference>
<sequence length="186" mass="20564">MYPVTLPGRVVTLREFRSDDAASSLAIVGDDQVTQWLSFDSRDLPAARAMIDGAVQRAQQQPRSEYYLAVTDEHDELVGFARLALAGVKAAKLGYAIRADRWGKGYATDATRRLITFGFEELGLHRISAAIGPENAGSLAVVRKLGMQLEGRLRDHVFTNGAWRDSLLFSLLEHEWTSQAAMQRAS</sequence>
<dbReference type="InterPro" id="IPR016181">
    <property type="entry name" value="Acyl_CoA_acyltransferase"/>
</dbReference>
<dbReference type="PROSITE" id="PS51186">
    <property type="entry name" value="GNAT"/>
    <property type="match status" value="1"/>
</dbReference>
<dbReference type="AlphaFoldDB" id="A0A2T0SA27"/>
<keyword evidence="2" id="KW-0808">Transferase</keyword>
<protein>
    <submittedName>
        <fullName evidence="2">RimJ/RimL family protein N-acetyltransferase</fullName>
    </submittedName>
</protein>
<dbReference type="Gene3D" id="3.40.630.30">
    <property type="match status" value="1"/>
</dbReference>
<comment type="caution">
    <text evidence="2">The sequence shown here is derived from an EMBL/GenBank/DDBJ whole genome shotgun (WGS) entry which is preliminary data.</text>
</comment>
<reference evidence="2 3" key="1">
    <citation type="submission" date="2018-03" db="EMBL/GenBank/DDBJ databases">
        <title>Genomic Encyclopedia of Archaeal and Bacterial Type Strains, Phase II (KMG-II): from individual species to whole genera.</title>
        <authorList>
            <person name="Goeker M."/>
        </authorList>
    </citation>
    <scope>NUCLEOTIDE SEQUENCE [LARGE SCALE GENOMIC DNA]</scope>
    <source>
        <strain evidence="2 3">DSM 45348</strain>
    </source>
</reference>
<dbReference type="RefSeq" id="WP_106126904.1">
    <property type="nucleotide sequence ID" value="NZ_PVZG01000005.1"/>
</dbReference>
<dbReference type="PANTHER" id="PTHR43792">
    <property type="entry name" value="GNAT FAMILY, PUTATIVE (AFU_ORTHOLOGUE AFUA_3G00765)-RELATED-RELATED"/>
    <property type="match status" value="1"/>
</dbReference>
<organism evidence="2 3">
    <name type="scientific">Pseudosporangium ferrugineum</name>
    <dbReference type="NCBI Taxonomy" id="439699"/>
    <lineage>
        <taxon>Bacteria</taxon>
        <taxon>Bacillati</taxon>
        <taxon>Actinomycetota</taxon>
        <taxon>Actinomycetes</taxon>
        <taxon>Micromonosporales</taxon>
        <taxon>Micromonosporaceae</taxon>
        <taxon>Pseudosporangium</taxon>
    </lineage>
</organism>